<keyword evidence="25" id="KW-1185">Reference proteome</keyword>
<keyword evidence="13" id="KW-0496">Mitochondrion</keyword>
<dbReference type="GO" id="GO:0008053">
    <property type="term" value="P:mitochondrial fusion"/>
    <property type="evidence" value="ECO:0007669"/>
    <property type="project" value="TreeGrafter"/>
</dbReference>
<dbReference type="CDD" id="cd08771">
    <property type="entry name" value="DLP_1"/>
    <property type="match status" value="1"/>
</dbReference>
<dbReference type="GO" id="GO:0048312">
    <property type="term" value="P:intracellular distribution of mitochondria"/>
    <property type="evidence" value="ECO:0007669"/>
    <property type="project" value="TreeGrafter"/>
</dbReference>
<evidence type="ECO:0000313" key="25">
    <source>
        <dbReference type="Proteomes" id="UP000265040"/>
    </source>
</evidence>
<name>A0A7N6B8X6_ANATE</name>
<evidence type="ECO:0000256" key="18">
    <source>
        <dbReference type="ARBA" id="ARBA00048040"/>
    </source>
</evidence>
<dbReference type="GO" id="GO:0000266">
    <property type="term" value="P:mitochondrial fission"/>
    <property type="evidence" value="ECO:0007669"/>
    <property type="project" value="TreeGrafter"/>
</dbReference>
<reference evidence="24" key="2">
    <citation type="submission" date="2025-08" db="UniProtKB">
        <authorList>
            <consortium name="Ensembl"/>
        </authorList>
    </citation>
    <scope>IDENTIFICATION</scope>
</reference>
<comment type="subcellular location">
    <subcellularLocation>
        <location evidence="1">Mitochondrion inner membrane</location>
        <topology evidence="1">Single-pass membrane protein</topology>
    </subcellularLocation>
    <subcellularLocation>
        <location evidence="2">Mitochondrion intermembrane space</location>
    </subcellularLocation>
</comment>
<feature type="domain" description="Dynamin-type G" evidence="23">
    <location>
        <begin position="261"/>
        <end position="537"/>
    </location>
</feature>
<keyword evidence="8" id="KW-0378">Hydrolase</keyword>
<dbReference type="SUPFAM" id="SSF52540">
    <property type="entry name" value="P-loop containing nucleoside triphosphate hydrolases"/>
    <property type="match status" value="1"/>
</dbReference>
<keyword evidence="5" id="KW-0053">Apoptosis</keyword>
<evidence type="ECO:0000256" key="16">
    <source>
        <dbReference type="ARBA" id="ARBA00023157"/>
    </source>
</evidence>
<evidence type="ECO:0000256" key="12">
    <source>
        <dbReference type="ARBA" id="ARBA00023121"/>
    </source>
</evidence>
<evidence type="ECO:0000256" key="4">
    <source>
        <dbReference type="ARBA" id="ARBA00022692"/>
    </source>
</evidence>
<evidence type="ECO:0000256" key="1">
    <source>
        <dbReference type="ARBA" id="ARBA00004434"/>
    </source>
</evidence>
<evidence type="ECO:0000256" key="13">
    <source>
        <dbReference type="ARBA" id="ARBA00023128"/>
    </source>
</evidence>
<keyword evidence="9" id="KW-0809">Transit peptide</keyword>
<dbReference type="InterPro" id="IPR001401">
    <property type="entry name" value="Dynamin_GTPase"/>
</dbReference>
<dbReference type="GO" id="GO:0005743">
    <property type="term" value="C:mitochondrial inner membrane"/>
    <property type="evidence" value="ECO:0007669"/>
    <property type="project" value="UniProtKB-SubCell"/>
</dbReference>
<evidence type="ECO:0000256" key="3">
    <source>
        <dbReference type="ARBA" id="ARBA00011980"/>
    </source>
</evidence>
<comment type="subunit">
    <text evidence="19">Oligomeric complex consisting of membrane-bound and soluble forms of OPA1.</text>
</comment>
<evidence type="ECO:0000256" key="7">
    <source>
        <dbReference type="ARBA" id="ARBA00022792"/>
    </source>
</evidence>
<evidence type="ECO:0000256" key="6">
    <source>
        <dbReference type="ARBA" id="ARBA00022741"/>
    </source>
</evidence>
<reference evidence="24" key="3">
    <citation type="submission" date="2025-09" db="UniProtKB">
        <authorList>
            <consortium name="Ensembl"/>
        </authorList>
    </citation>
    <scope>IDENTIFICATION</scope>
</reference>
<dbReference type="PROSITE" id="PS51718">
    <property type="entry name" value="G_DYNAMIN_2"/>
    <property type="match status" value="1"/>
</dbReference>
<dbReference type="GO" id="GO:0016559">
    <property type="term" value="P:peroxisome fission"/>
    <property type="evidence" value="ECO:0007669"/>
    <property type="project" value="TreeGrafter"/>
</dbReference>
<evidence type="ECO:0000256" key="20">
    <source>
        <dbReference type="ARBA" id="ARBA00083666"/>
    </source>
</evidence>
<evidence type="ECO:0000256" key="22">
    <source>
        <dbReference type="SAM" id="MobiDB-lite"/>
    </source>
</evidence>
<evidence type="ECO:0000256" key="11">
    <source>
        <dbReference type="ARBA" id="ARBA00023054"/>
    </source>
</evidence>
<dbReference type="EC" id="3.6.5.5" evidence="3"/>
<evidence type="ECO:0000313" key="24">
    <source>
        <dbReference type="Ensembl" id="ENSATEP00000059455.2"/>
    </source>
</evidence>
<protein>
    <recommendedName>
        <fullName evidence="17">Dynamin-like GTPase OPA1, mitochondrial</fullName>
        <ecNumber evidence="3">3.6.5.5</ecNumber>
    </recommendedName>
    <alternativeName>
        <fullName evidence="20">Optic atrophy protein 1 homolog</fullName>
    </alternativeName>
</protein>
<dbReference type="SMART" id="SM00053">
    <property type="entry name" value="DYNc"/>
    <property type="match status" value="1"/>
</dbReference>
<reference evidence="24" key="1">
    <citation type="submission" date="2021-04" db="EMBL/GenBank/DDBJ databases">
        <authorList>
            <consortium name="Wellcome Sanger Institute Data Sharing"/>
        </authorList>
    </citation>
    <scope>NUCLEOTIDE SEQUENCE [LARGE SCALE GENOMIC DNA]</scope>
</reference>
<sequence>MLRVGSKAACMACRNLVSTNMGLRFRIPLQKLHPLSRAIHHRYSGNTNPQRPPHRTAARYFTSMSRLPMRPPKPSPGSGGRNYQQQRNFWVARLAARLLKLRYILLGTAVGGGYTAKKTYEEWKDMLPDFSEYNWVIPDFVWELSEHIDLDKLAKALPEMEEIAKLLPDFDKIGENFTFLKSLLSSDKEKVDQLQEELLRTQLKYQRMLERLEKENKELRKVVLQKDDKGIHQRKVKKSLIDMYSEVLDILSDYDANYNTQDHLPRVVVVGDQSAGKTSVLEMIAQARIFPRGSGEMMTRSPVKVTLSEGPHHVAIFKDSGREFDLTKEEDLAALRHEIELRMRKSVKEGQTVSSETISLSVKGPGIQRMVLVDLPGVISTVTTGMATDTKETIFSISKAYMQNPNAIILCIQDGSVDAERSIVTDLVSQMDPQGRRTIFVLTKVDLAEKNLTSPSRIQQIVEGRLFPMKALGYFAVVTGKGSSGESIDSIKEYEEDFFQNSRLLRDGMLKAHQVTTKNLSLAVSDCFWKMVRESVEQQADVFKASRFNLETEWKNNYPRLRELDRNELFEKAKNEILDEVISLSQVTPQHWEAILQKKLWERVSTHVIENIYLPAAQTMDSGTFNTTVDIKLKQWTDKQLPHKALEVAWETLQEEFARFMAEYKGKDQDDIFDKLKEAVKDESIKRHKWNERAMDSLRVIQHNALEDRSITDKPQWDAAIQFMEETLQTRLKDNESVIKDMVGPDWKQRWLNWKNRTPDQHVRNETKNELDRLLKLHDNHTAYLANDEVTTVRKNLEGRGVEVDPVLIKDTWHQLYRRHFLQKALSHCNLCKRGFYYYQRHFVDSELECNDVVLFWRIQRMLVITANTLRQQLTNTEVRRLEKNVKEVLDDFGEDLEKKTQLITGRRVQLAEDLNDSHPKLDLSIT</sequence>
<keyword evidence="16" id="KW-1015">Disulfide bond</keyword>
<dbReference type="Proteomes" id="UP000265040">
    <property type="component" value="Chromosome 4"/>
</dbReference>
<evidence type="ECO:0000256" key="8">
    <source>
        <dbReference type="ARBA" id="ARBA00022801"/>
    </source>
</evidence>
<evidence type="ECO:0000259" key="23">
    <source>
        <dbReference type="PROSITE" id="PS51718"/>
    </source>
</evidence>
<dbReference type="InterPro" id="IPR030381">
    <property type="entry name" value="G_DYNAMIN_dom"/>
</dbReference>
<evidence type="ECO:0000256" key="10">
    <source>
        <dbReference type="ARBA" id="ARBA00022989"/>
    </source>
</evidence>
<dbReference type="InterPro" id="IPR045063">
    <property type="entry name" value="Dynamin_N"/>
</dbReference>
<keyword evidence="15" id="KW-0472">Membrane</keyword>
<dbReference type="InterPro" id="IPR045817">
    <property type="entry name" value="OPA1_C"/>
</dbReference>
<evidence type="ECO:0000256" key="5">
    <source>
        <dbReference type="ARBA" id="ARBA00022703"/>
    </source>
</evidence>
<dbReference type="Pfam" id="PF19434">
    <property type="entry name" value="OPA1_C"/>
    <property type="match status" value="1"/>
</dbReference>
<keyword evidence="4" id="KW-0812">Transmembrane</keyword>
<dbReference type="InterPro" id="IPR022812">
    <property type="entry name" value="Dynamin"/>
</dbReference>
<dbReference type="GO" id="GO:0005525">
    <property type="term" value="F:GTP binding"/>
    <property type="evidence" value="ECO:0007669"/>
    <property type="project" value="UniProtKB-KW"/>
</dbReference>
<dbReference type="GO" id="GO:0008289">
    <property type="term" value="F:lipid binding"/>
    <property type="evidence" value="ECO:0007669"/>
    <property type="project" value="UniProtKB-KW"/>
</dbReference>
<dbReference type="GO" id="GO:0005874">
    <property type="term" value="C:microtubule"/>
    <property type="evidence" value="ECO:0007669"/>
    <property type="project" value="TreeGrafter"/>
</dbReference>
<feature type="coiled-coil region" evidence="21">
    <location>
        <begin position="184"/>
        <end position="229"/>
    </location>
</feature>
<dbReference type="GO" id="GO:0008017">
    <property type="term" value="F:microtubule binding"/>
    <property type="evidence" value="ECO:0007669"/>
    <property type="project" value="TreeGrafter"/>
</dbReference>
<evidence type="ECO:0000256" key="9">
    <source>
        <dbReference type="ARBA" id="ARBA00022946"/>
    </source>
</evidence>
<dbReference type="Ensembl" id="ENSATET00000045509.2">
    <property type="protein sequence ID" value="ENSATEP00000059455.2"/>
    <property type="gene ID" value="ENSATEG00000012048.3"/>
</dbReference>
<dbReference type="InterPro" id="IPR027417">
    <property type="entry name" value="P-loop_NTPase"/>
</dbReference>
<organism evidence="24 25">
    <name type="scientific">Anabas testudineus</name>
    <name type="common">Climbing perch</name>
    <name type="synonym">Anthias testudineus</name>
    <dbReference type="NCBI Taxonomy" id="64144"/>
    <lineage>
        <taxon>Eukaryota</taxon>
        <taxon>Metazoa</taxon>
        <taxon>Chordata</taxon>
        <taxon>Craniata</taxon>
        <taxon>Vertebrata</taxon>
        <taxon>Euteleostomi</taxon>
        <taxon>Actinopterygii</taxon>
        <taxon>Neopterygii</taxon>
        <taxon>Teleostei</taxon>
        <taxon>Neoteleostei</taxon>
        <taxon>Acanthomorphata</taxon>
        <taxon>Anabantaria</taxon>
        <taxon>Anabantiformes</taxon>
        <taxon>Anabantoidei</taxon>
        <taxon>Anabantidae</taxon>
        <taxon>Anabas</taxon>
    </lineage>
</organism>
<comment type="catalytic activity">
    <reaction evidence="18">
        <text>GTP + H2O = GDP + phosphate + H(+)</text>
        <dbReference type="Rhea" id="RHEA:19669"/>
        <dbReference type="ChEBI" id="CHEBI:15377"/>
        <dbReference type="ChEBI" id="CHEBI:15378"/>
        <dbReference type="ChEBI" id="CHEBI:37565"/>
        <dbReference type="ChEBI" id="CHEBI:43474"/>
        <dbReference type="ChEBI" id="CHEBI:58189"/>
        <dbReference type="EC" id="3.6.5.5"/>
    </reaction>
</comment>
<proteinExistence type="predicted"/>
<dbReference type="AlphaFoldDB" id="A0A7N6B8X6"/>
<dbReference type="GO" id="GO:0005758">
    <property type="term" value="C:mitochondrial intermembrane space"/>
    <property type="evidence" value="ECO:0007669"/>
    <property type="project" value="UniProtKB-SubCell"/>
</dbReference>
<dbReference type="PANTHER" id="PTHR11566">
    <property type="entry name" value="DYNAMIN"/>
    <property type="match status" value="1"/>
</dbReference>
<gene>
    <name evidence="24" type="primary">OPA1</name>
</gene>
<evidence type="ECO:0000256" key="14">
    <source>
        <dbReference type="ARBA" id="ARBA00023134"/>
    </source>
</evidence>
<evidence type="ECO:0000256" key="17">
    <source>
        <dbReference type="ARBA" id="ARBA00044791"/>
    </source>
</evidence>
<evidence type="ECO:0000256" key="15">
    <source>
        <dbReference type="ARBA" id="ARBA00023136"/>
    </source>
</evidence>
<evidence type="ECO:0000256" key="21">
    <source>
        <dbReference type="SAM" id="Coils"/>
    </source>
</evidence>
<keyword evidence="6" id="KW-0547">Nucleotide-binding</keyword>
<dbReference type="PANTHER" id="PTHR11566:SF67">
    <property type="entry name" value="DYNAMIN-LIKE 120 KDA PROTEIN, MITOCHONDRIAL"/>
    <property type="match status" value="1"/>
</dbReference>
<evidence type="ECO:0000256" key="2">
    <source>
        <dbReference type="ARBA" id="ARBA00004569"/>
    </source>
</evidence>
<dbReference type="GO" id="GO:0006897">
    <property type="term" value="P:endocytosis"/>
    <property type="evidence" value="ECO:0007669"/>
    <property type="project" value="TreeGrafter"/>
</dbReference>
<dbReference type="PRINTS" id="PR00195">
    <property type="entry name" value="DYNAMIN"/>
</dbReference>
<accession>A0A7N6B8X6</accession>
<feature type="region of interest" description="Disordered" evidence="22">
    <location>
        <begin position="63"/>
        <end position="82"/>
    </location>
</feature>
<dbReference type="FunFam" id="3.40.50.300:FF:000171">
    <property type="entry name" value="Dynamin-like 120 kDa protein, mitochondrial"/>
    <property type="match status" value="1"/>
</dbReference>
<keyword evidence="14" id="KW-0342">GTP-binding</keyword>
<dbReference type="GO" id="GO:0006915">
    <property type="term" value="P:apoptotic process"/>
    <property type="evidence" value="ECO:0007669"/>
    <property type="project" value="UniProtKB-KW"/>
</dbReference>
<dbReference type="Gene3D" id="3.40.50.300">
    <property type="entry name" value="P-loop containing nucleotide triphosphate hydrolases"/>
    <property type="match status" value="1"/>
</dbReference>
<keyword evidence="12" id="KW-0446">Lipid-binding</keyword>
<dbReference type="Pfam" id="PF00350">
    <property type="entry name" value="Dynamin_N"/>
    <property type="match status" value="1"/>
</dbReference>
<dbReference type="GO" id="GO:0003924">
    <property type="term" value="F:GTPase activity"/>
    <property type="evidence" value="ECO:0007669"/>
    <property type="project" value="InterPro"/>
</dbReference>
<keyword evidence="11 21" id="KW-0175">Coiled coil</keyword>
<keyword evidence="7" id="KW-0999">Mitochondrion inner membrane</keyword>
<dbReference type="GeneTree" id="ENSGT00550000074851"/>
<keyword evidence="10" id="KW-1133">Transmembrane helix</keyword>
<evidence type="ECO:0000256" key="19">
    <source>
        <dbReference type="ARBA" id="ARBA00063873"/>
    </source>
</evidence>